<dbReference type="OrthoDB" id="657187at2759"/>
<evidence type="ECO:0000256" key="1">
    <source>
        <dbReference type="SAM" id="MobiDB-lite"/>
    </source>
</evidence>
<reference evidence="3" key="1">
    <citation type="submission" date="2025-08" db="UniProtKB">
        <authorList>
            <consortium name="RefSeq"/>
        </authorList>
    </citation>
    <scope>IDENTIFICATION</scope>
    <source>
        <tissue evidence="3">Leaf</tissue>
    </source>
</reference>
<dbReference type="KEGG" id="rarg:115752580"/>
<sequence length="158" mass="17995">MDVASPVSLRQMFKSSLRQLPCCFPLRHYHAGDDPLHFYGDATSPQVGTPPSSWTKPVNTQEMPEFKDKTKNHRSRFGRHKRRHSSVDLHYDPLSYAMNFDEGGVDEDKVDDEAPSRNFISRLPRGGVELHICDTSVPTPQSIYQQGCMPIDQPSFFD</sequence>
<dbReference type="PANTHER" id="PTHR33168">
    <property type="entry name" value="STRESS INDUCED PROTEIN-RELATED"/>
    <property type="match status" value="1"/>
</dbReference>
<gene>
    <name evidence="3" type="primary">LOC115752580</name>
</gene>
<feature type="compositionally biased region" description="Polar residues" evidence="1">
    <location>
        <begin position="47"/>
        <end position="62"/>
    </location>
</feature>
<feature type="region of interest" description="Disordered" evidence="1">
    <location>
        <begin position="47"/>
        <end position="84"/>
    </location>
</feature>
<accession>A0A8B8QKB6</accession>
<protein>
    <submittedName>
        <fullName evidence="3">Uncharacterized protein LOC115752580</fullName>
    </submittedName>
</protein>
<dbReference type="AlphaFoldDB" id="A0A8B8QKB6"/>
<evidence type="ECO:0000313" key="2">
    <source>
        <dbReference type="Proteomes" id="UP000827889"/>
    </source>
</evidence>
<dbReference type="GeneID" id="115752580"/>
<dbReference type="RefSeq" id="XP_030546687.1">
    <property type="nucleotide sequence ID" value="XM_030690827.1"/>
</dbReference>
<keyword evidence="2" id="KW-1185">Reference proteome</keyword>
<feature type="compositionally biased region" description="Basic residues" evidence="1">
    <location>
        <begin position="70"/>
        <end position="84"/>
    </location>
</feature>
<proteinExistence type="predicted"/>
<name>A0A8B8QKB6_9MYRT</name>
<organism evidence="2 3">
    <name type="scientific">Rhodamnia argentea</name>
    <dbReference type="NCBI Taxonomy" id="178133"/>
    <lineage>
        <taxon>Eukaryota</taxon>
        <taxon>Viridiplantae</taxon>
        <taxon>Streptophyta</taxon>
        <taxon>Embryophyta</taxon>
        <taxon>Tracheophyta</taxon>
        <taxon>Spermatophyta</taxon>
        <taxon>Magnoliopsida</taxon>
        <taxon>eudicotyledons</taxon>
        <taxon>Gunneridae</taxon>
        <taxon>Pentapetalae</taxon>
        <taxon>rosids</taxon>
        <taxon>malvids</taxon>
        <taxon>Myrtales</taxon>
        <taxon>Myrtaceae</taxon>
        <taxon>Myrtoideae</taxon>
        <taxon>Myrteae</taxon>
        <taxon>Australasian group</taxon>
        <taxon>Rhodamnia</taxon>
    </lineage>
</organism>
<dbReference type="Proteomes" id="UP000827889">
    <property type="component" value="Chromosome 4"/>
</dbReference>
<evidence type="ECO:0000313" key="3">
    <source>
        <dbReference type="RefSeq" id="XP_030546687.1"/>
    </source>
</evidence>